<evidence type="ECO:0000313" key="4">
    <source>
        <dbReference type="EMBL" id="ORA25357.1"/>
    </source>
</evidence>
<evidence type="ECO:0000313" key="5">
    <source>
        <dbReference type="Proteomes" id="UP000192284"/>
    </source>
</evidence>
<dbReference type="InterPro" id="IPR015250">
    <property type="entry name" value="MPT63-like"/>
</dbReference>
<dbReference type="EMBL" id="MVHE01000003">
    <property type="protein sequence ID" value="ORA25357.1"/>
    <property type="molecule type" value="Genomic_DNA"/>
</dbReference>
<protein>
    <recommendedName>
        <fullName evidence="3">MPT63-like domain-containing protein</fullName>
    </recommendedName>
</protein>
<dbReference type="SUPFAM" id="SSF81982">
    <property type="entry name" value="Antigen MPT63/MPB63 (immunoprotective extracellular protein)"/>
    <property type="match status" value="1"/>
</dbReference>
<keyword evidence="1 2" id="KW-0732">Signal</keyword>
<organism evidence="4 5">
    <name type="scientific">Mycobacterium angelicum</name>
    <dbReference type="NCBI Taxonomy" id="470074"/>
    <lineage>
        <taxon>Bacteria</taxon>
        <taxon>Bacillati</taxon>
        <taxon>Actinomycetota</taxon>
        <taxon>Actinomycetes</taxon>
        <taxon>Mycobacteriales</taxon>
        <taxon>Mycobacteriaceae</taxon>
        <taxon>Mycobacterium</taxon>
    </lineage>
</organism>
<dbReference type="OrthoDB" id="4762478at2"/>
<feature type="signal peptide" evidence="2">
    <location>
        <begin position="1"/>
        <end position="30"/>
    </location>
</feature>
<proteinExistence type="predicted"/>
<dbReference type="InterPro" id="IPR029050">
    <property type="entry name" value="Immunoprotect_excell_Ig-like"/>
</dbReference>
<feature type="chain" id="PRO_5010867373" description="MPT63-like domain-containing protein" evidence="2">
    <location>
        <begin position="31"/>
        <end position="159"/>
    </location>
</feature>
<keyword evidence="5" id="KW-1185">Reference proteome</keyword>
<gene>
    <name evidence="4" type="ORF">BST12_03490</name>
</gene>
<dbReference type="Pfam" id="PF09167">
    <property type="entry name" value="DUF1942"/>
    <property type="match status" value="1"/>
</dbReference>
<accession>A0A1X0A5N6</accession>
<dbReference type="AlphaFoldDB" id="A0A1X0A5N6"/>
<evidence type="ECO:0000256" key="2">
    <source>
        <dbReference type="SAM" id="SignalP"/>
    </source>
</evidence>
<comment type="caution">
    <text evidence="4">The sequence shown here is derived from an EMBL/GenBank/DDBJ whole genome shotgun (WGS) entry which is preliminary data.</text>
</comment>
<dbReference type="Gene3D" id="2.60.40.1240">
    <property type="match status" value="1"/>
</dbReference>
<evidence type="ECO:0000256" key="1">
    <source>
        <dbReference type="ARBA" id="ARBA00022729"/>
    </source>
</evidence>
<sequence length="159" mass="16002">MKFTKTAAKTAIGAAGIAAAAAFSAAPAMANPSIQDFGTSAPLISGPLVTAYTVSDLQPSSTTIPGYTPKGQLWEANVTAVANSGTVTPVVSDFNARTAAGQNYHVVNNVPAPAGINPAPIPQGGQSTGKVYFDVTGAPPNGVVYNDGVQDVLIWTNNA</sequence>
<feature type="domain" description="MPT63-like" evidence="3">
    <location>
        <begin position="32"/>
        <end position="155"/>
    </location>
</feature>
<dbReference type="GO" id="GO:0005615">
    <property type="term" value="C:extracellular space"/>
    <property type="evidence" value="ECO:0007669"/>
    <property type="project" value="InterPro"/>
</dbReference>
<name>A0A1X0A5N6_MYCAN</name>
<dbReference type="Proteomes" id="UP000192284">
    <property type="component" value="Unassembled WGS sequence"/>
</dbReference>
<dbReference type="RefSeq" id="WP_083111616.1">
    <property type="nucleotide sequence ID" value="NZ_JACKTS010000031.1"/>
</dbReference>
<evidence type="ECO:0000259" key="3">
    <source>
        <dbReference type="Pfam" id="PF09167"/>
    </source>
</evidence>
<reference evidence="4 5" key="1">
    <citation type="submission" date="2017-02" db="EMBL/GenBank/DDBJ databases">
        <title>The new phylogeny of genus Mycobacterium.</title>
        <authorList>
            <person name="Tortoli E."/>
            <person name="Trovato A."/>
            <person name="Cirillo D.M."/>
        </authorList>
    </citation>
    <scope>NUCLEOTIDE SEQUENCE [LARGE SCALE GENOMIC DNA]</scope>
    <source>
        <strain evidence="4 5">DSM 45057</strain>
    </source>
</reference>